<evidence type="ECO:0000313" key="3">
    <source>
        <dbReference type="Proteomes" id="UP000007151"/>
    </source>
</evidence>
<organism evidence="2 3">
    <name type="scientific">Danaus plexippus plexippus</name>
    <dbReference type="NCBI Taxonomy" id="278856"/>
    <lineage>
        <taxon>Eukaryota</taxon>
        <taxon>Metazoa</taxon>
        <taxon>Ecdysozoa</taxon>
        <taxon>Arthropoda</taxon>
        <taxon>Hexapoda</taxon>
        <taxon>Insecta</taxon>
        <taxon>Pterygota</taxon>
        <taxon>Neoptera</taxon>
        <taxon>Endopterygota</taxon>
        <taxon>Lepidoptera</taxon>
        <taxon>Glossata</taxon>
        <taxon>Ditrysia</taxon>
        <taxon>Papilionoidea</taxon>
        <taxon>Nymphalidae</taxon>
        <taxon>Danainae</taxon>
        <taxon>Danaini</taxon>
        <taxon>Danaina</taxon>
        <taxon>Danaus</taxon>
        <taxon>Danaus</taxon>
    </lineage>
</organism>
<feature type="domain" description="Kazal-like" evidence="1">
    <location>
        <begin position="42"/>
        <end position="95"/>
    </location>
</feature>
<protein>
    <recommendedName>
        <fullName evidence="1">Kazal-like domain-containing protein</fullName>
    </recommendedName>
</protein>
<dbReference type="eggNOG" id="ENOG502T7US">
    <property type="taxonomic scope" value="Eukaryota"/>
</dbReference>
<dbReference type="InterPro" id="IPR002350">
    <property type="entry name" value="Kazal_dom"/>
</dbReference>
<name>A0A212FH28_DANPL</name>
<proteinExistence type="predicted"/>
<evidence type="ECO:0000313" key="2">
    <source>
        <dbReference type="EMBL" id="OWR53034.1"/>
    </source>
</evidence>
<comment type="caution">
    <text evidence="2">The sequence shown here is derived from an EMBL/GenBank/DDBJ whole genome shotgun (WGS) entry which is preliminary data.</text>
</comment>
<dbReference type="Proteomes" id="UP000007151">
    <property type="component" value="Unassembled WGS sequence"/>
</dbReference>
<dbReference type="Pfam" id="PF00050">
    <property type="entry name" value="Kazal_1"/>
    <property type="match status" value="1"/>
</dbReference>
<dbReference type="SUPFAM" id="SSF100895">
    <property type="entry name" value="Kazal-type serine protease inhibitors"/>
    <property type="match status" value="1"/>
</dbReference>
<dbReference type="EMBL" id="AGBW02008560">
    <property type="protein sequence ID" value="OWR53034.1"/>
    <property type="molecule type" value="Genomic_DNA"/>
</dbReference>
<dbReference type="PROSITE" id="PS51465">
    <property type="entry name" value="KAZAL_2"/>
    <property type="match status" value="1"/>
</dbReference>
<reference evidence="2 3" key="1">
    <citation type="journal article" date="2011" name="Cell">
        <title>The monarch butterfly genome yields insights into long-distance migration.</title>
        <authorList>
            <person name="Zhan S."/>
            <person name="Merlin C."/>
            <person name="Boore J.L."/>
            <person name="Reppert S.M."/>
        </authorList>
    </citation>
    <scope>NUCLEOTIDE SEQUENCE [LARGE SCALE GENOMIC DNA]</scope>
    <source>
        <strain evidence="2">F-2</strain>
    </source>
</reference>
<gene>
    <name evidence="2" type="ORF">KGM_208165</name>
</gene>
<dbReference type="CDD" id="cd00104">
    <property type="entry name" value="KAZAL_FS"/>
    <property type="match status" value="1"/>
</dbReference>
<dbReference type="InterPro" id="IPR036058">
    <property type="entry name" value="Kazal_dom_sf"/>
</dbReference>
<dbReference type="SMART" id="SM00280">
    <property type="entry name" value="KAZAL"/>
    <property type="match status" value="1"/>
</dbReference>
<accession>A0A212FH28</accession>
<dbReference type="AlphaFoldDB" id="A0A212FH28"/>
<dbReference type="Gene3D" id="3.30.60.30">
    <property type="match status" value="1"/>
</dbReference>
<keyword evidence="3" id="KW-1185">Reference proteome</keyword>
<dbReference type="KEGG" id="dpl:KGM_208165"/>
<evidence type="ECO:0000259" key="1">
    <source>
        <dbReference type="PROSITE" id="PS51465"/>
    </source>
</evidence>
<dbReference type="InParanoid" id="A0A212FH28"/>
<sequence length="100" mass="11516">MPFQRNKGEELVILSSSRGDNYEPFHNFFNFMSIDIPALRDIPATADCGKCPRIYYPICADDNITYINECRLNCYNANRKGENKAHFVRTGPCVVFPEFN</sequence>
<dbReference type="PROSITE" id="PS00282">
    <property type="entry name" value="KAZAL_1"/>
    <property type="match status" value="1"/>
</dbReference>